<proteinExistence type="predicted"/>
<dbReference type="InterPro" id="IPR010836">
    <property type="entry name" value="SapC"/>
</dbReference>
<dbReference type="EMBL" id="CP016545">
    <property type="protein sequence ID" value="ANU07717.1"/>
    <property type="molecule type" value="Genomic_DNA"/>
</dbReference>
<evidence type="ECO:0000313" key="1">
    <source>
        <dbReference type="EMBL" id="ANU07717.1"/>
    </source>
</evidence>
<dbReference type="STRING" id="645517.A6F65_01412"/>
<gene>
    <name evidence="1" type="ORF">A6F65_01412</name>
</gene>
<sequence>MASAPQANLPLFYNDLTPLNSRDHAEWRSRTTDRAKWVVNQHALPLTVEEFPLAQRNFPIVFSNSDKPVPLALMGLNEGVNVFFDDEGKALEEIYVPAYMRRYPFLLAKLQPDTDQMSLCVDPSSGLVGEFDDGEKLFDGDEASDHTKNLLQFCQQFEEAGMRTQQFIDELQKHDLLMDGEVSISRGADEQPFTYRGFKMVNQEKLRELTGDQLRKWNQNGLLPLIQAHLFSLDLMRTVFARQVEAGKGPVKAAADSAALGADATKDA</sequence>
<dbReference type="OrthoDB" id="9806524at2"/>
<dbReference type="KEGG" id="anh:A6F65_01412"/>
<reference evidence="1 2" key="1">
    <citation type="submission" date="2016-07" db="EMBL/GenBank/DDBJ databases">
        <title>Complete genome sequence of Altererythrobacter namhicola JCM 16345T, containing esterase-encoding genes.</title>
        <authorList>
            <person name="Cheng H."/>
            <person name="Wu Y.-H."/>
            <person name="Jian S.-L."/>
            <person name="Huo Y.-Y."/>
            <person name="Wang C.-S."/>
            <person name="Xu X.-W."/>
        </authorList>
    </citation>
    <scope>NUCLEOTIDE SEQUENCE [LARGE SCALE GENOMIC DNA]</scope>
    <source>
        <strain evidence="1 2">JCM 16345</strain>
    </source>
</reference>
<dbReference type="Proteomes" id="UP000092698">
    <property type="component" value="Chromosome"/>
</dbReference>
<protein>
    <submittedName>
        <fullName evidence="1">SapC</fullName>
    </submittedName>
</protein>
<evidence type="ECO:0000313" key="2">
    <source>
        <dbReference type="Proteomes" id="UP000092698"/>
    </source>
</evidence>
<keyword evidence="2" id="KW-1185">Reference proteome</keyword>
<dbReference type="RefSeq" id="WP_067787148.1">
    <property type="nucleotide sequence ID" value="NZ_CP016545.1"/>
</dbReference>
<dbReference type="AlphaFoldDB" id="A0A1C7D8E5"/>
<dbReference type="PATRIC" id="fig|645517.4.peg.1406"/>
<name>A0A1C7D8E5_9SPHN</name>
<accession>A0A1C7D8E5</accession>
<organism evidence="1 2">
    <name type="scientific">Paraurantiacibacter namhicola</name>
    <dbReference type="NCBI Taxonomy" id="645517"/>
    <lineage>
        <taxon>Bacteria</taxon>
        <taxon>Pseudomonadati</taxon>
        <taxon>Pseudomonadota</taxon>
        <taxon>Alphaproteobacteria</taxon>
        <taxon>Sphingomonadales</taxon>
        <taxon>Erythrobacteraceae</taxon>
        <taxon>Paraurantiacibacter</taxon>
    </lineage>
</organism>
<dbReference type="Pfam" id="PF07277">
    <property type="entry name" value="SapC"/>
    <property type="match status" value="1"/>
</dbReference>